<sequence length="69" mass="7115">MKKTLLALALFAFAGSTAFAHDGHDKDGKKGKKESCSKAMAAGSSCCMKKEGKTASVKPAVKTPATVKL</sequence>
<proteinExistence type="predicted"/>
<evidence type="ECO:0000256" key="1">
    <source>
        <dbReference type="SAM" id="SignalP"/>
    </source>
</evidence>
<evidence type="ECO:0000313" key="2">
    <source>
        <dbReference type="EMBL" id="SFP87631.1"/>
    </source>
</evidence>
<dbReference type="Proteomes" id="UP000199029">
    <property type="component" value="Unassembled WGS sequence"/>
</dbReference>
<protein>
    <recommendedName>
        <fullName evidence="4">Pentapeptide MXKDX repeat protein</fullName>
    </recommendedName>
</protein>
<accession>A0A1I5TXK1</accession>
<evidence type="ECO:0008006" key="4">
    <source>
        <dbReference type="Google" id="ProtNLM"/>
    </source>
</evidence>
<dbReference type="OrthoDB" id="887058at2"/>
<gene>
    <name evidence="2" type="ORF">SAMN04515668_0644</name>
</gene>
<feature type="signal peptide" evidence="1">
    <location>
        <begin position="1"/>
        <end position="20"/>
    </location>
</feature>
<name>A0A1I5TXK1_HYMAR</name>
<organism evidence="2 3">
    <name type="scientific">Hymenobacter arizonensis</name>
    <name type="common">Siccationidurans arizonensis</name>
    <dbReference type="NCBI Taxonomy" id="1227077"/>
    <lineage>
        <taxon>Bacteria</taxon>
        <taxon>Pseudomonadati</taxon>
        <taxon>Bacteroidota</taxon>
        <taxon>Cytophagia</taxon>
        <taxon>Cytophagales</taxon>
        <taxon>Hymenobacteraceae</taxon>
        <taxon>Hymenobacter</taxon>
    </lineage>
</organism>
<keyword evidence="1" id="KW-0732">Signal</keyword>
<dbReference type="EMBL" id="FOXS01000001">
    <property type="protein sequence ID" value="SFP87631.1"/>
    <property type="molecule type" value="Genomic_DNA"/>
</dbReference>
<evidence type="ECO:0000313" key="3">
    <source>
        <dbReference type="Proteomes" id="UP000199029"/>
    </source>
</evidence>
<keyword evidence="3" id="KW-1185">Reference proteome</keyword>
<dbReference type="AlphaFoldDB" id="A0A1I5TXK1"/>
<reference evidence="3" key="1">
    <citation type="submission" date="2016-10" db="EMBL/GenBank/DDBJ databases">
        <authorList>
            <person name="Varghese N."/>
            <person name="Submissions S."/>
        </authorList>
    </citation>
    <scope>NUCLEOTIDE SEQUENCE [LARGE SCALE GENOMIC DNA]</scope>
    <source>
        <strain evidence="3">OR362-8,ATCC BAA-1266,JCM 13504</strain>
    </source>
</reference>
<feature type="chain" id="PRO_5011619054" description="Pentapeptide MXKDX repeat protein" evidence="1">
    <location>
        <begin position="21"/>
        <end position="69"/>
    </location>
</feature>
<dbReference type="RefSeq" id="WP_092668877.1">
    <property type="nucleotide sequence ID" value="NZ_FOXS01000001.1"/>
</dbReference>